<dbReference type="InterPro" id="IPR036390">
    <property type="entry name" value="WH_DNA-bd_sf"/>
</dbReference>
<dbReference type="InterPro" id="IPR002577">
    <property type="entry name" value="HTH_HxlR"/>
</dbReference>
<evidence type="ECO:0000259" key="4">
    <source>
        <dbReference type="PROSITE" id="PS51118"/>
    </source>
</evidence>
<feature type="domain" description="HTH hxlR-type" evidence="4">
    <location>
        <begin position="19"/>
        <end position="118"/>
    </location>
</feature>
<evidence type="ECO:0000313" key="5">
    <source>
        <dbReference type="EMBL" id="CAH0997980.1"/>
    </source>
</evidence>
<dbReference type="InterPro" id="IPR036388">
    <property type="entry name" value="WH-like_DNA-bd_sf"/>
</dbReference>
<keyword evidence="2" id="KW-0238">DNA-binding</keyword>
<keyword evidence="6" id="KW-1185">Reference proteome</keyword>
<evidence type="ECO:0000256" key="3">
    <source>
        <dbReference type="ARBA" id="ARBA00023163"/>
    </source>
</evidence>
<dbReference type="Gene3D" id="1.10.10.10">
    <property type="entry name" value="Winged helix-like DNA-binding domain superfamily/Winged helix DNA-binding domain"/>
    <property type="match status" value="1"/>
</dbReference>
<keyword evidence="1" id="KW-0805">Transcription regulation</keyword>
<protein>
    <recommendedName>
        <fullName evidence="4">HTH hxlR-type domain-containing protein</fullName>
    </recommendedName>
</protein>
<dbReference type="Proteomes" id="UP000837932">
    <property type="component" value="Unassembled WGS sequence"/>
</dbReference>
<dbReference type="EMBL" id="CAKLPY010000009">
    <property type="protein sequence ID" value="CAH0997980.1"/>
    <property type="molecule type" value="Genomic_DNA"/>
</dbReference>
<dbReference type="SUPFAM" id="SSF46785">
    <property type="entry name" value="Winged helix' DNA-binding domain"/>
    <property type="match status" value="1"/>
</dbReference>
<gene>
    <name evidence="5" type="ORF">EMA8858_04115</name>
</gene>
<evidence type="ECO:0000256" key="2">
    <source>
        <dbReference type="ARBA" id="ARBA00023125"/>
    </source>
</evidence>
<reference evidence="5" key="1">
    <citation type="submission" date="2021-12" db="EMBL/GenBank/DDBJ databases">
        <authorList>
            <person name="Rodrigo-Torres L."/>
            <person name="Arahal R. D."/>
            <person name="Lucena T."/>
        </authorList>
    </citation>
    <scope>NUCLEOTIDE SEQUENCE</scope>
    <source>
        <strain evidence="5">CECT 8858</strain>
    </source>
</reference>
<organism evidence="5 6">
    <name type="scientific">Emticicia aquatica</name>
    <dbReference type="NCBI Taxonomy" id="1681835"/>
    <lineage>
        <taxon>Bacteria</taxon>
        <taxon>Pseudomonadati</taxon>
        <taxon>Bacteroidota</taxon>
        <taxon>Cytophagia</taxon>
        <taxon>Cytophagales</taxon>
        <taxon>Leadbetterellaceae</taxon>
        <taxon>Emticicia</taxon>
    </lineage>
</organism>
<evidence type="ECO:0000256" key="1">
    <source>
        <dbReference type="ARBA" id="ARBA00023015"/>
    </source>
</evidence>
<keyword evidence="3" id="KW-0804">Transcription</keyword>
<name>A0ABN8EY03_9BACT</name>
<evidence type="ECO:0000313" key="6">
    <source>
        <dbReference type="Proteomes" id="UP000837932"/>
    </source>
</evidence>
<dbReference type="PROSITE" id="PS51118">
    <property type="entry name" value="HTH_HXLR"/>
    <property type="match status" value="1"/>
</dbReference>
<dbReference type="Pfam" id="PF01638">
    <property type="entry name" value="HxlR"/>
    <property type="match status" value="1"/>
</dbReference>
<comment type="caution">
    <text evidence="5">The sequence shown here is derived from an EMBL/GenBank/DDBJ whole genome shotgun (WGS) entry which is preliminary data.</text>
</comment>
<dbReference type="PANTHER" id="PTHR33204:SF37">
    <property type="entry name" value="HTH-TYPE TRANSCRIPTIONAL REGULATOR YODB"/>
    <property type="match status" value="1"/>
</dbReference>
<sequence length="143" mass="15979">MNLYFCVVKKKEIHFRSDCPIGKTLDILGDKWSLLIVRDLVFKGKNTYGDFLNGGEGITTSVLADKLALLECGGIISKGTHPESKAKILYSLTPKGIDLIPVLVEVIEWSEKHHEVHPFATSFVKQLKKDKAGVIKMLRQSLK</sequence>
<proteinExistence type="predicted"/>
<dbReference type="PANTHER" id="PTHR33204">
    <property type="entry name" value="TRANSCRIPTIONAL REGULATOR, MARR FAMILY"/>
    <property type="match status" value="1"/>
</dbReference>
<accession>A0ABN8EY03</accession>